<evidence type="ECO:0000256" key="5">
    <source>
        <dbReference type="ARBA" id="ARBA00013170"/>
    </source>
</evidence>
<keyword evidence="14" id="KW-1208">Phospholipid metabolism</keyword>
<evidence type="ECO:0000313" key="19">
    <source>
        <dbReference type="Proteomes" id="UP000190951"/>
    </source>
</evidence>
<organism evidence="18 19">
    <name type="scientific">Clostridium felsineum</name>
    <dbReference type="NCBI Taxonomy" id="36839"/>
    <lineage>
        <taxon>Bacteria</taxon>
        <taxon>Bacillati</taxon>
        <taxon>Bacillota</taxon>
        <taxon>Clostridia</taxon>
        <taxon>Eubacteriales</taxon>
        <taxon>Clostridiaceae</taxon>
        <taxon>Clostridium</taxon>
    </lineage>
</organism>
<keyword evidence="7" id="KW-0444">Lipid biosynthesis</keyword>
<comment type="pathway">
    <text evidence="3">Phospholipid metabolism; phosphatidylglycerol biosynthesis; phosphatidylglycerol from CDP-diacylglycerol: step 1/2.</text>
</comment>
<evidence type="ECO:0000256" key="16">
    <source>
        <dbReference type="NCBIfam" id="TIGR00560"/>
    </source>
</evidence>
<dbReference type="GO" id="GO:0006655">
    <property type="term" value="P:phosphatidylglycerol biosynthetic process"/>
    <property type="evidence" value="ECO:0007669"/>
    <property type="project" value="UniProtKB-UniPathway"/>
</dbReference>
<evidence type="ECO:0000256" key="8">
    <source>
        <dbReference type="ARBA" id="ARBA00022679"/>
    </source>
</evidence>
<dbReference type="EMBL" id="CP096983">
    <property type="protein sequence ID" value="URZ09330.1"/>
    <property type="molecule type" value="Genomic_DNA"/>
</dbReference>
<keyword evidence="11" id="KW-0443">Lipid metabolism</keyword>
<dbReference type="InterPro" id="IPR048254">
    <property type="entry name" value="CDP_ALCOHOL_P_TRANSF_CS"/>
</dbReference>
<dbReference type="Pfam" id="PF01066">
    <property type="entry name" value="CDP-OH_P_transf"/>
    <property type="match status" value="1"/>
</dbReference>
<dbReference type="PROSITE" id="PS00379">
    <property type="entry name" value="CDP_ALCOHOL_P_TRANSF"/>
    <property type="match status" value="1"/>
</dbReference>
<evidence type="ECO:0000256" key="4">
    <source>
        <dbReference type="ARBA" id="ARBA00010441"/>
    </source>
</evidence>
<dbReference type="InterPro" id="IPR043130">
    <property type="entry name" value="CDP-OH_PTrfase_TM_dom"/>
</dbReference>
<dbReference type="EC" id="2.7.8.5" evidence="5 16"/>
<evidence type="ECO:0000256" key="9">
    <source>
        <dbReference type="ARBA" id="ARBA00022692"/>
    </source>
</evidence>
<dbReference type="InterPro" id="IPR004570">
    <property type="entry name" value="Phosphatidylglycerol_P_synth"/>
</dbReference>
<dbReference type="NCBIfam" id="TIGR00560">
    <property type="entry name" value="pgsA"/>
    <property type="match status" value="1"/>
</dbReference>
<keyword evidence="10" id="KW-1133">Transmembrane helix</keyword>
<dbReference type="KEGG" id="crw:CROST_000010"/>
<evidence type="ECO:0000313" key="18">
    <source>
        <dbReference type="EMBL" id="URZ09330.1"/>
    </source>
</evidence>
<sequence>MNIPNLLTLFRLFLIPCFIFAFFSNSNNCLINSAIIFFTAGFTDILDGYIARKFNEITKYGTVLDPLADKLMLLTVLTCLSIKGYIPILILIIMLAKEFSMIIIGIFLYGKNIVIPANIWGKISTLIFYVAILFFVFDKTFGTYILYLALLGAVIAYINYFLIFLSKYSEKVTK</sequence>
<comment type="catalytic activity">
    <reaction evidence="15">
        <text>a CDP-1,2-diacyl-sn-glycerol + sn-glycerol 3-phosphate = a 1,2-diacyl-sn-glycero-3-phospho-(1'-sn-glycero-3'-phosphate) + CMP + H(+)</text>
        <dbReference type="Rhea" id="RHEA:12593"/>
        <dbReference type="ChEBI" id="CHEBI:15378"/>
        <dbReference type="ChEBI" id="CHEBI:57597"/>
        <dbReference type="ChEBI" id="CHEBI:58332"/>
        <dbReference type="ChEBI" id="CHEBI:60110"/>
        <dbReference type="ChEBI" id="CHEBI:60377"/>
        <dbReference type="EC" id="2.7.8.5"/>
    </reaction>
</comment>
<evidence type="ECO:0000256" key="17">
    <source>
        <dbReference type="RuleBase" id="RU003750"/>
    </source>
</evidence>
<evidence type="ECO:0000256" key="3">
    <source>
        <dbReference type="ARBA" id="ARBA00005042"/>
    </source>
</evidence>
<dbReference type="GO" id="GO:0008444">
    <property type="term" value="F:CDP-diacylglycerol-glycerol-3-phosphate 3-phosphatidyltransferase activity"/>
    <property type="evidence" value="ECO:0007669"/>
    <property type="project" value="UniProtKB-UniRule"/>
</dbReference>
<keyword evidence="9" id="KW-0812">Transmembrane</keyword>
<name>A0A1S8L5Z5_9CLOT</name>
<evidence type="ECO:0000256" key="7">
    <source>
        <dbReference type="ARBA" id="ARBA00022516"/>
    </source>
</evidence>
<dbReference type="AlphaFoldDB" id="A0A1S8L5Z5"/>
<reference evidence="18 19" key="1">
    <citation type="submission" date="2022-04" db="EMBL/GenBank/DDBJ databases">
        <title>Genome sequence of C. roseum typestrain.</title>
        <authorList>
            <person name="Poehlein A."/>
            <person name="Schoch T."/>
            <person name="Duerre P."/>
            <person name="Daniel R."/>
        </authorList>
    </citation>
    <scope>NUCLEOTIDE SEQUENCE [LARGE SCALE GENOMIC DNA]</scope>
    <source>
        <strain evidence="18 19">DSM 7320</strain>
    </source>
</reference>
<evidence type="ECO:0000256" key="13">
    <source>
        <dbReference type="ARBA" id="ARBA00023209"/>
    </source>
</evidence>
<comment type="function">
    <text evidence="1">This protein catalyzes the committed step to the synthesis of the acidic phospholipids.</text>
</comment>
<evidence type="ECO:0000256" key="2">
    <source>
        <dbReference type="ARBA" id="ARBA00004141"/>
    </source>
</evidence>
<gene>
    <name evidence="18" type="primary">pgsA_1</name>
    <name evidence="18" type="ORF">CROST_000010</name>
</gene>
<proteinExistence type="inferred from homology"/>
<dbReference type="Proteomes" id="UP000190951">
    <property type="component" value="Chromosome"/>
</dbReference>
<protein>
    <recommendedName>
        <fullName evidence="6 16">CDP-diacylglycerol--glycerol-3-phosphate 3-phosphatidyltransferase</fullName>
        <ecNumber evidence="5 16">2.7.8.5</ecNumber>
    </recommendedName>
</protein>
<keyword evidence="19" id="KW-1185">Reference proteome</keyword>
<evidence type="ECO:0000256" key="6">
    <source>
        <dbReference type="ARBA" id="ARBA00014944"/>
    </source>
</evidence>
<evidence type="ECO:0000256" key="10">
    <source>
        <dbReference type="ARBA" id="ARBA00022989"/>
    </source>
</evidence>
<dbReference type="InterPro" id="IPR000462">
    <property type="entry name" value="CDP-OH_P_trans"/>
</dbReference>
<accession>A0A1S8L5Z5</accession>
<evidence type="ECO:0000256" key="12">
    <source>
        <dbReference type="ARBA" id="ARBA00023136"/>
    </source>
</evidence>
<dbReference type="PANTHER" id="PTHR14269:SF62">
    <property type="entry name" value="CDP-DIACYLGLYCEROL--GLYCEROL-3-PHOSPHATE 3-PHOSPHATIDYLTRANSFERASE 1, CHLOROPLASTIC"/>
    <property type="match status" value="1"/>
</dbReference>
<comment type="similarity">
    <text evidence="4 17">Belongs to the CDP-alcohol phosphatidyltransferase class-I family.</text>
</comment>
<dbReference type="PIRSF" id="PIRSF000847">
    <property type="entry name" value="Phos_ph_gly_syn"/>
    <property type="match status" value="1"/>
</dbReference>
<keyword evidence="12" id="KW-0472">Membrane</keyword>
<comment type="subcellular location">
    <subcellularLocation>
        <location evidence="2">Membrane</location>
        <topology evidence="2">Multi-pass membrane protein</topology>
    </subcellularLocation>
</comment>
<keyword evidence="8 17" id="KW-0808">Transferase</keyword>
<dbReference type="GO" id="GO:0016020">
    <property type="term" value="C:membrane"/>
    <property type="evidence" value="ECO:0007669"/>
    <property type="project" value="UniProtKB-SubCell"/>
</dbReference>
<dbReference type="STRING" id="84029.CROST_22030"/>
<dbReference type="PANTHER" id="PTHR14269">
    <property type="entry name" value="CDP-DIACYLGLYCEROL--GLYCEROL-3-PHOSPHATE 3-PHOSPHATIDYLTRANSFERASE-RELATED"/>
    <property type="match status" value="1"/>
</dbReference>
<dbReference type="RefSeq" id="WP_077836062.1">
    <property type="nucleotide sequence ID" value="NZ_CP096983.1"/>
</dbReference>
<evidence type="ECO:0000256" key="1">
    <source>
        <dbReference type="ARBA" id="ARBA00003973"/>
    </source>
</evidence>
<evidence type="ECO:0000256" key="15">
    <source>
        <dbReference type="ARBA" id="ARBA00048586"/>
    </source>
</evidence>
<evidence type="ECO:0000256" key="14">
    <source>
        <dbReference type="ARBA" id="ARBA00023264"/>
    </source>
</evidence>
<dbReference type="InterPro" id="IPR050324">
    <property type="entry name" value="CDP-alcohol_PTase-I"/>
</dbReference>
<evidence type="ECO:0000256" key="11">
    <source>
        <dbReference type="ARBA" id="ARBA00023098"/>
    </source>
</evidence>
<keyword evidence="13" id="KW-0594">Phospholipid biosynthesis</keyword>
<dbReference type="Gene3D" id="1.20.120.1760">
    <property type="match status" value="1"/>
</dbReference>